<name>A0ABY9X8X7_9BACT</name>
<dbReference type="EMBL" id="CP043494">
    <property type="protein sequence ID" value="WNG51846.1"/>
    <property type="molecule type" value="Genomic_DNA"/>
</dbReference>
<evidence type="ECO:0000256" key="1">
    <source>
        <dbReference type="SAM" id="MobiDB-lite"/>
    </source>
</evidence>
<evidence type="ECO:0008006" key="5">
    <source>
        <dbReference type="Google" id="ProtNLM"/>
    </source>
</evidence>
<gene>
    <name evidence="3" type="ORF">F0U60_52860</name>
</gene>
<evidence type="ECO:0000313" key="3">
    <source>
        <dbReference type="EMBL" id="WNG51846.1"/>
    </source>
</evidence>
<dbReference type="RefSeq" id="WP_395812143.1">
    <property type="nucleotide sequence ID" value="NZ_CP043494.1"/>
</dbReference>
<dbReference type="PROSITE" id="PS51257">
    <property type="entry name" value="PROKAR_LIPOPROTEIN"/>
    <property type="match status" value="1"/>
</dbReference>
<feature type="region of interest" description="Disordered" evidence="1">
    <location>
        <begin position="21"/>
        <end position="43"/>
    </location>
</feature>
<organism evidence="3 4">
    <name type="scientific">Archangium minus</name>
    <dbReference type="NCBI Taxonomy" id="83450"/>
    <lineage>
        <taxon>Bacteria</taxon>
        <taxon>Pseudomonadati</taxon>
        <taxon>Myxococcota</taxon>
        <taxon>Myxococcia</taxon>
        <taxon>Myxococcales</taxon>
        <taxon>Cystobacterineae</taxon>
        <taxon>Archangiaceae</taxon>
        <taxon>Archangium</taxon>
    </lineage>
</organism>
<evidence type="ECO:0000256" key="2">
    <source>
        <dbReference type="SAM" id="SignalP"/>
    </source>
</evidence>
<proteinExistence type="predicted"/>
<accession>A0ABY9X8X7</accession>
<feature type="chain" id="PRO_5047195628" description="Lipoprotein" evidence="2">
    <location>
        <begin position="19"/>
        <end position="414"/>
    </location>
</feature>
<keyword evidence="4" id="KW-1185">Reference proteome</keyword>
<keyword evidence="2" id="KW-0732">Signal</keyword>
<evidence type="ECO:0000313" key="4">
    <source>
        <dbReference type="Proteomes" id="UP001611383"/>
    </source>
</evidence>
<sequence length="414" mass="44494">MRLYTTLLLGLLTGCATSASSSKTEAPAEGDAAAQPASTPEPKADIEALSKRELAPLTRQQVSAPDGSFTAEVEAAAAPTFQEQQGVLVLSVPLGTRSPMTCFVYSEPLDAGGAIYRLMEMAGQRTDIQRARTTEVRLIGDSPAVYAEALYLADTPRGKAAGLAKMMVHTHDQVPLVCTHDEMGYSESFLRISSGLAGSIKSAAEKPQAPRYSEFSVIRVQGHPVGFEKRVTRDASGGAKLTEVEMSLFFPRSQKEMVVQDTVSTELSDKDGRLVARDYARATNGELDIQMSLEQVKGREYHYEGKHSGKDLNGNFTSPDELLSELGSARVVREQLLSGKKKELTIQIYSPSANPAAPIPQVLRKEAGARELTAEMASLKVSLTVDAQGLAEKVTMPVGSMQMVQERVSVSGTP</sequence>
<feature type="signal peptide" evidence="2">
    <location>
        <begin position="1"/>
        <end position="18"/>
    </location>
</feature>
<protein>
    <recommendedName>
        <fullName evidence="5">Lipoprotein</fullName>
    </recommendedName>
</protein>
<dbReference type="Proteomes" id="UP001611383">
    <property type="component" value="Chromosome"/>
</dbReference>
<feature type="compositionally biased region" description="Low complexity" evidence="1">
    <location>
        <begin position="25"/>
        <end position="37"/>
    </location>
</feature>
<reference evidence="3 4" key="1">
    <citation type="submission" date="2019-08" db="EMBL/GenBank/DDBJ databases">
        <title>Archangium and Cystobacter genomes.</title>
        <authorList>
            <person name="Chen I.-C.K."/>
            <person name="Wielgoss S."/>
        </authorList>
    </citation>
    <scope>NUCLEOTIDE SEQUENCE [LARGE SCALE GENOMIC DNA]</scope>
    <source>
        <strain evidence="3 4">Cbm 6</strain>
    </source>
</reference>